<proteinExistence type="predicted"/>
<feature type="compositionally biased region" description="Low complexity" evidence="1">
    <location>
        <begin position="58"/>
        <end position="80"/>
    </location>
</feature>
<dbReference type="Proteomes" id="UP000604046">
    <property type="component" value="Unassembled WGS sequence"/>
</dbReference>
<sequence length="210" mass="22547">MVKANIDVLVQRRLRAMAHTRAQKAELKAIWKTRARNIKKSRKKVSSANQKLRDAGYEGELSEVSSVSSLTSSSSSGSMSESEHSLDKDTPSPKDKAKSKAPAPVPKGKGLAAPSSIPKGKGPVSPPPPPKRKGLVSPAAKNAGPAAPKAPSQNRKANEAGEFYPGFPREDPRFCFACDQLLRGMERAGSKHNTDCEWRIRKVPAKKAAA</sequence>
<name>A0A812S1E0_9DINO</name>
<organism evidence="2 3">
    <name type="scientific">Symbiodinium natans</name>
    <dbReference type="NCBI Taxonomy" id="878477"/>
    <lineage>
        <taxon>Eukaryota</taxon>
        <taxon>Sar</taxon>
        <taxon>Alveolata</taxon>
        <taxon>Dinophyceae</taxon>
        <taxon>Suessiales</taxon>
        <taxon>Symbiodiniaceae</taxon>
        <taxon>Symbiodinium</taxon>
    </lineage>
</organism>
<accession>A0A812S1E0</accession>
<dbReference type="AlphaFoldDB" id="A0A812S1E0"/>
<dbReference type="EMBL" id="CAJNDS010002392">
    <property type="protein sequence ID" value="CAE7458696.1"/>
    <property type="molecule type" value="Genomic_DNA"/>
</dbReference>
<evidence type="ECO:0000313" key="2">
    <source>
        <dbReference type="EMBL" id="CAE7458696.1"/>
    </source>
</evidence>
<feature type="compositionally biased region" description="Low complexity" evidence="1">
    <location>
        <begin position="100"/>
        <end position="123"/>
    </location>
</feature>
<evidence type="ECO:0000256" key="1">
    <source>
        <dbReference type="SAM" id="MobiDB-lite"/>
    </source>
</evidence>
<protein>
    <submittedName>
        <fullName evidence="2">Uncharacterized protein</fullName>
    </submittedName>
</protein>
<feature type="compositionally biased region" description="Basic and acidic residues" evidence="1">
    <location>
        <begin position="81"/>
        <end position="98"/>
    </location>
</feature>
<evidence type="ECO:0000313" key="3">
    <source>
        <dbReference type="Proteomes" id="UP000604046"/>
    </source>
</evidence>
<comment type="caution">
    <text evidence="2">The sequence shown here is derived from an EMBL/GenBank/DDBJ whole genome shotgun (WGS) entry which is preliminary data.</text>
</comment>
<feature type="region of interest" description="Disordered" evidence="1">
    <location>
        <begin position="38"/>
        <end position="166"/>
    </location>
</feature>
<feature type="compositionally biased region" description="Low complexity" evidence="1">
    <location>
        <begin position="135"/>
        <end position="151"/>
    </location>
</feature>
<gene>
    <name evidence="2" type="ORF">SNAT2548_LOCUS25416</name>
</gene>
<keyword evidence="3" id="KW-1185">Reference proteome</keyword>
<reference evidence="2" key="1">
    <citation type="submission" date="2021-02" db="EMBL/GenBank/DDBJ databases">
        <authorList>
            <person name="Dougan E. K."/>
            <person name="Rhodes N."/>
            <person name="Thang M."/>
            <person name="Chan C."/>
        </authorList>
    </citation>
    <scope>NUCLEOTIDE SEQUENCE</scope>
</reference>